<keyword evidence="3" id="KW-1185">Reference proteome</keyword>
<keyword evidence="1" id="KW-0812">Transmembrane</keyword>
<keyword evidence="1" id="KW-1133">Transmembrane helix</keyword>
<evidence type="ECO:0000313" key="2">
    <source>
        <dbReference type="EMBL" id="MBB5779326.1"/>
    </source>
</evidence>
<evidence type="ECO:0000313" key="3">
    <source>
        <dbReference type="Proteomes" id="UP000579153"/>
    </source>
</evidence>
<dbReference type="AlphaFoldDB" id="A0A7W9G8V1"/>
<dbReference type="EMBL" id="JACHMB010000001">
    <property type="protein sequence ID" value="MBB5779326.1"/>
    <property type="molecule type" value="Genomic_DNA"/>
</dbReference>
<name>A0A7W9G8V1_9ACTN</name>
<protein>
    <submittedName>
        <fullName evidence="2">Uncharacterized protein</fullName>
    </submittedName>
</protein>
<gene>
    <name evidence="2" type="ORF">HD596_006082</name>
</gene>
<proteinExistence type="predicted"/>
<sequence length="95" mass="9740">MITFIIFGIAAVTALEIALCLVLLGLAAAEFASFLRHHPRGAGGGLRQLAAGARHIWPAAKSAAKSAVAGRWVAREPAPGLLRLEGSSVLAGAAW</sequence>
<accession>A0A7W9G8V1</accession>
<evidence type="ECO:0000256" key="1">
    <source>
        <dbReference type="SAM" id="Phobius"/>
    </source>
</evidence>
<feature type="transmembrane region" description="Helical" evidence="1">
    <location>
        <begin position="6"/>
        <end position="29"/>
    </location>
</feature>
<reference evidence="2 3" key="1">
    <citation type="submission" date="2020-08" db="EMBL/GenBank/DDBJ databases">
        <title>Sequencing the genomes of 1000 actinobacteria strains.</title>
        <authorList>
            <person name="Klenk H.-P."/>
        </authorList>
    </citation>
    <scope>NUCLEOTIDE SEQUENCE [LARGE SCALE GENOMIC DNA]</scope>
    <source>
        <strain evidence="2 3">DSM 45507</strain>
    </source>
</reference>
<dbReference type="Proteomes" id="UP000579153">
    <property type="component" value="Unassembled WGS sequence"/>
</dbReference>
<dbReference type="RefSeq" id="WP_185072656.1">
    <property type="nucleotide sequence ID" value="NZ_JACHMB010000001.1"/>
</dbReference>
<organism evidence="2 3">
    <name type="scientific">Nonomuraea jabiensis</name>
    <dbReference type="NCBI Taxonomy" id="882448"/>
    <lineage>
        <taxon>Bacteria</taxon>
        <taxon>Bacillati</taxon>
        <taxon>Actinomycetota</taxon>
        <taxon>Actinomycetes</taxon>
        <taxon>Streptosporangiales</taxon>
        <taxon>Streptosporangiaceae</taxon>
        <taxon>Nonomuraea</taxon>
    </lineage>
</organism>
<keyword evidence="1" id="KW-0472">Membrane</keyword>
<comment type="caution">
    <text evidence="2">The sequence shown here is derived from an EMBL/GenBank/DDBJ whole genome shotgun (WGS) entry which is preliminary data.</text>
</comment>